<reference evidence="2 3" key="1">
    <citation type="submission" date="2020-08" db="EMBL/GenBank/DDBJ databases">
        <title>Sequencing the genomes of 1000 actinobacteria strains.</title>
        <authorList>
            <person name="Klenk H.-P."/>
        </authorList>
    </citation>
    <scope>NUCLEOTIDE SEQUENCE [LARGE SCALE GENOMIC DNA]</scope>
    <source>
        <strain evidence="2 3">DSM 44593</strain>
    </source>
</reference>
<gene>
    <name evidence="2" type="ORF">HNR25_002608</name>
</gene>
<dbReference type="EMBL" id="JACHLY010000001">
    <property type="protein sequence ID" value="MBB5998857.1"/>
    <property type="molecule type" value="Genomic_DNA"/>
</dbReference>
<name>A0A841E4R8_9ACTN</name>
<protein>
    <submittedName>
        <fullName evidence="2">Uncharacterized protein</fullName>
    </submittedName>
</protein>
<feature type="region of interest" description="Disordered" evidence="1">
    <location>
        <begin position="1"/>
        <end position="47"/>
    </location>
</feature>
<organism evidence="2 3">
    <name type="scientific">Streptomonospora salina</name>
    <dbReference type="NCBI Taxonomy" id="104205"/>
    <lineage>
        <taxon>Bacteria</taxon>
        <taxon>Bacillati</taxon>
        <taxon>Actinomycetota</taxon>
        <taxon>Actinomycetes</taxon>
        <taxon>Streptosporangiales</taxon>
        <taxon>Nocardiopsidaceae</taxon>
        <taxon>Streptomonospora</taxon>
    </lineage>
</organism>
<evidence type="ECO:0000313" key="2">
    <source>
        <dbReference type="EMBL" id="MBB5998857.1"/>
    </source>
</evidence>
<comment type="caution">
    <text evidence="2">The sequence shown here is derived from an EMBL/GenBank/DDBJ whole genome shotgun (WGS) entry which is preliminary data.</text>
</comment>
<sequence>MTNTPHDTNPCRMCSRSALRPRPRTHASPAPGPPADDLTAVRAEQPA</sequence>
<dbReference type="Proteomes" id="UP000578077">
    <property type="component" value="Unassembled WGS sequence"/>
</dbReference>
<evidence type="ECO:0000313" key="3">
    <source>
        <dbReference type="Proteomes" id="UP000578077"/>
    </source>
</evidence>
<keyword evidence="3" id="KW-1185">Reference proteome</keyword>
<evidence type="ECO:0000256" key="1">
    <source>
        <dbReference type="SAM" id="MobiDB-lite"/>
    </source>
</evidence>
<dbReference type="AlphaFoldDB" id="A0A841E4R8"/>
<accession>A0A841E4R8</accession>
<proteinExistence type="predicted"/>
<dbReference type="RefSeq" id="WP_184635393.1">
    <property type="nucleotide sequence ID" value="NZ_BAABKT010000043.1"/>
</dbReference>